<protein>
    <submittedName>
        <fullName evidence="8">Acetylserine transporter</fullName>
    </submittedName>
</protein>
<feature type="transmembrane region" description="Helical" evidence="6">
    <location>
        <begin position="172"/>
        <end position="194"/>
    </location>
</feature>
<feature type="transmembrane region" description="Helical" evidence="6">
    <location>
        <begin position="206"/>
        <end position="230"/>
    </location>
</feature>
<dbReference type="Pfam" id="PF00892">
    <property type="entry name" value="EamA"/>
    <property type="match status" value="2"/>
</dbReference>
<comment type="subcellular location">
    <subcellularLocation>
        <location evidence="1">Membrane</location>
        <topology evidence="1">Multi-pass membrane protein</topology>
    </subcellularLocation>
</comment>
<gene>
    <name evidence="8" type="ORF">AXX12_00235</name>
</gene>
<evidence type="ECO:0000256" key="2">
    <source>
        <dbReference type="ARBA" id="ARBA00007362"/>
    </source>
</evidence>
<feature type="domain" description="EamA" evidence="7">
    <location>
        <begin position="7"/>
        <end position="130"/>
    </location>
</feature>
<dbReference type="AlphaFoldDB" id="A0A154BVP8"/>
<keyword evidence="5 6" id="KW-0472">Membrane</keyword>
<keyword evidence="4 6" id="KW-1133">Transmembrane helix</keyword>
<keyword evidence="3 6" id="KW-0812">Transmembrane</keyword>
<dbReference type="STRING" id="1794912.AXX12_00235"/>
<dbReference type="PANTHER" id="PTHR32322:SF9">
    <property type="entry name" value="AMINO-ACID METABOLITE EFFLUX PUMP-RELATED"/>
    <property type="match status" value="1"/>
</dbReference>
<comment type="similarity">
    <text evidence="2">Belongs to the EamA transporter family.</text>
</comment>
<evidence type="ECO:0000256" key="5">
    <source>
        <dbReference type="ARBA" id="ARBA00023136"/>
    </source>
</evidence>
<dbReference type="InterPro" id="IPR050638">
    <property type="entry name" value="AA-Vitamin_Transporters"/>
</dbReference>
<proteinExistence type="inferred from homology"/>
<evidence type="ECO:0000256" key="3">
    <source>
        <dbReference type="ARBA" id="ARBA00022692"/>
    </source>
</evidence>
<feature type="transmembrane region" description="Helical" evidence="6">
    <location>
        <begin position="60"/>
        <end position="80"/>
    </location>
</feature>
<dbReference type="OrthoDB" id="67135at2"/>
<feature type="transmembrane region" description="Helical" evidence="6">
    <location>
        <begin position="237"/>
        <end position="261"/>
    </location>
</feature>
<dbReference type="SUPFAM" id="SSF103481">
    <property type="entry name" value="Multidrug resistance efflux transporter EmrE"/>
    <property type="match status" value="2"/>
</dbReference>
<feature type="transmembrane region" description="Helical" evidence="6">
    <location>
        <begin position="7"/>
        <end position="27"/>
    </location>
</feature>
<organism evidence="8 9">
    <name type="scientific">Anaerosporomusa subterranea</name>
    <dbReference type="NCBI Taxonomy" id="1794912"/>
    <lineage>
        <taxon>Bacteria</taxon>
        <taxon>Bacillati</taxon>
        <taxon>Bacillota</taxon>
        <taxon>Negativicutes</taxon>
        <taxon>Acetonemataceae</taxon>
        <taxon>Anaerosporomusa</taxon>
    </lineage>
</organism>
<reference evidence="8 9" key="1">
    <citation type="submission" date="2016-02" db="EMBL/GenBank/DDBJ databases">
        <title>Anaerosporomusa subterraneum gen. nov., sp. nov., a spore-forming obligate anaerobe isolated from saprolite.</title>
        <authorList>
            <person name="Choi J.K."/>
            <person name="Shah M."/>
            <person name="Yee N."/>
        </authorList>
    </citation>
    <scope>NUCLEOTIDE SEQUENCE [LARGE SCALE GENOMIC DNA]</scope>
    <source>
        <strain evidence="8 9">RU4</strain>
    </source>
</reference>
<dbReference type="RefSeq" id="WP_066236600.1">
    <property type="nucleotide sequence ID" value="NZ_LSGP01000001.1"/>
</dbReference>
<name>A0A154BVP8_ANASB</name>
<comment type="caution">
    <text evidence="8">The sequence shown here is derived from an EMBL/GenBank/DDBJ whole genome shotgun (WGS) entry which is preliminary data.</text>
</comment>
<feature type="domain" description="EamA" evidence="7">
    <location>
        <begin position="142"/>
        <end position="284"/>
    </location>
</feature>
<feature type="transmembrane region" description="Helical" evidence="6">
    <location>
        <begin position="86"/>
        <end position="107"/>
    </location>
</feature>
<evidence type="ECO:0000313" key="9">
    <source>
        <dbReference type="Proteomes" id="UP000076268"/>
    </source>
</evidence>
<dbReference type="EMBL" id="LSGP01000001">
    <property type="protein sequence ID" value="KYZ78009.1"/>
    <property type="molecule type" value="Genomic_DNA"/>
</dbReference>
<evidence type="ECO:0000256" key="6">
    <source>
        <dbReference type="SAM" id="Phobius"/>
    </source>
</evidence>
<evidence type="ECO:0000256" key="1">
    <source>
        <dbReference type="ARBA" id="ARBA00004141"/>
    </source>
</evidence>
<dbReference type="Proteomes" id="UP000076268">
    <property type="component" value="Unassembled WGS sequence"/>
</dbReference>
<sequence>MQRRDLLIGLVVVTVWGLNFIAIKLGLRDMPPLLLGALRFVLACFPIIFFLPLPPIPWRSLVALGLSLNVGQFSLLFIGMKVGMPAGLASLVLQSQAFFTLLIAVAWLGERWRWNHLAGLVIAACGMTIIGVQQGGEMTIVGFGLTLAAAASWSAGNIVMRQITVSAPPFSMLSLVVWAGAVAILPLLLLSWLLEGYDAWLAAYQTLNWISVSSLVYIAFFATLAGFGLWGKLLSRYPAAVVSPLSLLVPIVGLSSSIVLLGESISLLQGLGAILVMSGLAVNVLGGKQEVVCSQK</sequence>
<feature type="transmembrane region" description="Helical" evidence="6">
    <location>
        <begin position="138"/>
        <end position="160"/>
    </location>
</feature>
<evidence type="ECO:0000256" key="4">
    <source>
        <dbReference type="ARBA" id="ARBA00022989"/>
    </source>
</evidence>
<accession>A0A154BVP8</accession>
<dbReference type="InterPro" id="IPR000620">
    <property type="entry name" value="EamA_dom"/>
</dbReference>
<keyword evidence="9" id="KW-1185">Reference proteome</keyword>
<evidence type="ECO:0000259" key="7">
    <source>
        <dbReference type="Pfam" id="PF00892"/>
    </source>
</evidence>
<dbReference type="InterPro" id="IPR037185">
    <property type="entry name" value="EmrE-like"/>
</dbReference>
<evidence type="ECO:0000313" key="8">
    <source>
        <dbReference type="EMBL" id="KYZ78009.1"/>
    </source>
</evidence>
<feature type="transmembrane region" description="Helical" evidence="6">
    <location>
        <begin position="267"/>
        <end position="286"/>
    </location>
</feature>
<dbReference type="GO" id="GO:0016020">
    <property type="term" value="C:membrane"/>
    <property type="evidence" value="ECO:0007669"/>
    <property type="project" value="UniProtKB-SubCell"/>
</dbReference>
<feature type="transmembrane region" description="Helical" evidence="6">
    <location>
        <begin position="114"/>
        <end position="132"/>
    </location>
</feature>
<feature type="transmembrane region" description="Helical" evidence="6">
    <location>
        <begin position="33"/>
        <end position="53"/>
    </location>
</feature>
<dbReference type="PANTHER" id="PTHR32322">
    <property type="entry name" value="INNER MEMBRANE TRANSPORTER"/>
    <property type="match status" value="1"/>
</dbReference>